<dbReference type="Proteomes" id="UP001464891">
    <property type="component" value="Unassembled WGS sequence"/>
</dbReference>
<proteinExistence type="predicted"/>
<protein>
    <recommendedName>
        <fullName evidence="3">Methyltransferase domain-containing protein</fullName>
    </recommendedName>
</protein>
<sequence length="260" mass="29658">MSEAAKIEALSRDLLHTKLGIKENFDVQIDEYPKIHNLNSFGKQIVIQMMRSNPSFKGFKIDLKDHILSPHILFLAGTLCGNFDHMNTSPLYGFKVLDIGCGALSSYAPSPDDEDLLVHFYNDHPPIAAEILQILGAQVTGIEPRPHNKQEYSHPLSYKHKVMEFSEIGDWLPSAEEKFDVIACLHLFSRSDFLYTYSSPEQITDFFRNFRKAISPQGLLYTSVPLLPASPENQETNQQIFREAGFKVIYEGYYWILEPV</sequence>
<dbReference type="EMBL" id="JAMPKM010000003">
    <property type="protein sequence ID" value="MEP0816953.1"/>
    <property type="molecule type" value="Genomic_DNA"/>
</dbReference>
<dbReference type="RefSeq" id="WP_190552162.1">
    <property type="nucleotide sequence ID" value="NZ_JAMPKM010000003.1"/>
</dbReference>
<evidence type="ECO:0008006" key="3">
    <source>
        <dbReference type="Google" id="ProtNLM"/>
    </source>
</evidence>
<dbReference type="InterPro" id="IPR029063">
    <property type="entry name" value="SAM-dependent_MTases_sf"/>
</dbReference>
<dbReference type="Gene3D" id="3.40.50.150">
    <property type="entry name" value="Vaccinia Virus protein VP39"/>
    <property type="match status" value="1"/>
</dbReference>
<gene>
    <name evidence="1" type="ORF">NC998_07575</name>
</gene>
<dbReference type="CDD" id="cd02440">
    <property type="entry name" value="AdoMet_MTases"/>
    <property type="match status" value="1"/>
</dbReference>
<keyword evidence="2" id="KW-1185">Reference proteome</keyword>
<comment type="caution">
    <text evidence="1">The sequence shown here is derived from an EMBL/GenBank/DDBJ whole genome shotgun (WGS) entry which is preliminary data.</text>
</comment>
<reference evidence="1 2" key="1">
    <citation type="submission" date="2022-04" db="EMBL/GenBank/DDBJ databases">
        <title>Positive selection, recombination, and allopatry shape intraspecific diversity of widespread and dominant cyanobacteria.</title>
        <authorList>
            <person name="Wei J."/>
            <person name="Shu W."/>
            <person name="Hu C."/>
        </authorList>
    </citation>
    <scope>NUCLEOTIDE SEQUENCE [LARGE SCALE GENOMIC DNA]</scope>
    <source>
        <strain evidence="1 2">GB2-A4</strain>
    </source>
</reference>
<name>A0ABV0J6P8_9CYAN</name>
<organism evidence="1 2">
    <name type="scientific">Trichocoleus desertorum GB2-A4</name>
    <dbReference type="NCBI Taxonomy" id="2933944"/>
    <lineage>
        <taxon>Bacteria</taxon>
        <taxon>Bacillati</taxon>
        <taxon>Cyanobacteriota</taxon>
        <taxon>Cyanophyceae</taxon>
        <taxon>Leptolyngbyales</taxon>
        <taxon>Trichocoleusaceae</taxon>
        <taxon>Trichocoleus</taxon>
    </lineage>
</organism>
<evidence type="ECO:0000313" key="1">
    <source>
        <dbReference type="EMBL" id="MEP0816953.1"/>
    </source>
</evidence>
<accession>A0ABV0J6P8</accession>
<dbReference type="SUPFAM" id="SSF53335">
    <property type="entry name" value="S-adenosyl-L-methionine-dependent methyltransferases"/>
    <property type="match status" value="1"/>
</dbReference>
<evidence type="ECO:0000313" key="2">
    <source>
        <dbReference type="Proteomes" id="UP001464891"/>
    </source>
</evidence>